<dbReference type="InterPro" id="IPR032675">
    <property type="entry name" value="LRR_dom_sf"/>
</dbReference>
<reference evidence="2" key="1">
    <citation type="submission" date="2016-04" db="EMBL/GenBank/DDBJ databases">
        <authorList>
            <person name="Evans L.H."/>
            <person name="Alamgir A."/>
            <person name="Owens N."/>
            <person name="Weber N.D."/>
            <person name="Virtaneva K."/>
            <person name="Barbian K."/>
            <person name="Babar A."/>
            <person name="Rosenke K."/>
        </authorList>
    </citation>
    <scope>NUCLEOTIDE SEQUENCE [LARGE SCALE GENOMIC DNA]</scope>
    <source>
        <strain evidence="2">CBS 101.48</strain>
    </source>
</reference>
<dbReference type="Pfam" id="PF12937">
    <property type="entry name" value="F-box-like"/>
    <property type="match status" value="1"/>
</dbReference>
<proteinExistence type="predicted"/>
<dbReference type="AlphaFoldDB" id="A0A163JFS4"/>
<dbReference type="InterPro" id="IPR001810">
    <property type="entry name" value="F-box_dom"/>
</dbReference>
<dbReference type="SUPFAM" id="SSF52047">
    <property type="entry name" value="RNI-like"/>
    <property type="match status" value="1"/>
</dbReference>
<evidence type="ECO:0000313" key="3">
    <source>
        <dbReference type="Proteomes" id="UP000078561"/>
    </source>
</evidence>
<evidence type="ECO:0000259" key="1">
    <source>
        <dbReference type="Pfam" id="PF12937"/>
    </source>
</evidence>
<accession>A0A163JFS4</accession>
<dbReference type="OrthoDB" id="10257471at2759"/>
<name>A0A163JFS4_ABSGL</name>
<feature type="domain" description="F-box" evidence="1">
    <location>
        <begin position="8"/>
        <end position="47"/>
    </location>
</feature>
<dbReference type="Proteomes" id="UP000078561">
    <property type="component" value="Unassembled WGS sequence"/>
</dbReference>
<dbReference type="InParanoid" id="A0A163JFS4"/>
<gene>
    <name evidence="2" type="primary">ABSGL_04653.1 scaffold 5743</name>
</gene>
<keyword evidence="3" id="KW-1185">Reference proteome</keyword>
<protein>
    <recommendedName>
        <fullName evidence="1">F-box domain-containing protein</fullName>
    </recommendedName>
</protein>
<organism evidence="2">
    <name type="scientific">Absidia glauca</name>
    <name type="common">Pin mould</name>
    <dbReference type="NCBI Taxonomy" id="4829"/>
    <lineage>
        <taxon>Eukaryota</taxon>
        <taxon>Fungi</taxon>
        <taxon>Fungi incertae sedis</taxon>
        <taxon>Mucoromycota</taxon>
        <taxon>Mucoromycotina</taxon>
        <taxon>Mucoromycetes</taxon>
        <taxon>Mucorales</taxon>
        <taxon>Cunninghamellaceae</taxon>
        <taxon>Absidia</taxon>
    </lineage>
</organism>
<dbReference type="Gene3D" id="3.80.10.10">
    <property type="entry name" value="Ribonuclease Inhibitor"/>
    <property type="match status" value="2"/>
</dbReference>
<sequence>MSNLGDAPHEVLSLVLSNVDRQGDLYQCALVNKNFYAMTNPLLWREPQLVARCTKREDTILNRLKQSFQLSHNQCLHSTPLGHNVCKLNASNINRLQDLLVVINNVPLVEELVIGIETFEDHDMEQIALNCPLLNCLSCTSNLDGYDRLFDRLRHCTNLRELSIRHCINLCERGHLHCTSLCKRRIRHRANLHKPIRHRRTSHLQQHCPQEKVRLDSHGFKSKYTKDLFFGVIPTLTHLDMDYKTGGFLRYCQLLPPLSLFPVLTDLRIANCQFPDNDAVVSFFQAHPLIRTLSLEKMQIDLAVMTSLATDLIHLQRLSLINNGPIPPFTKTFHRLEKLTLRGGSMSTLHMAMYFPNLRYIHISIRNSTSLHTLSISSYFKVLINTPTNLTYLPLINHDSVPGDLKVHLPRRMGGQLDQEDLDHIRDTALGLVWIGQ</sequence>
<evidence type="ECO:0000313" key="2">
    <source>
        <dbReference type="EMBL" id="SAL99072.1"/>
    </source>
</evidence>
<dbReference type="EMBL" id="LT552469">
    <property type="protein sequence ID" value="SAL99072.1"/>
    <property type="molecule type" value="Genomic_DNA"/>
</dbReference>